<evidence type="ECO:0000256" key="1">
    <source>
        <dbReference type="SAM" id="Phobius"/>
    </source>
</evidence>
<feature type="transmembrane region" description="Helical" evidence="1">
    <location>
        <begin position="45"/>
        <end position="63"/>
    </location>
</feature>
<dbReference type="Proteomes" id="UP001162131">
    <property type="component" value="Unassembled WGS sequence"/>
</dbReference>
<feature type="transmembrane region" description="Helical" evidence="1">
    <location>
        <begin position="110"/>
        <end position="129"/>
    </location>
</feature>
<keyword evidence="1" id="KW-1133">Transmembrane helix</keyword>
<dbReference type="EMBL" id="CAJZBQ010000047">
    <property type="protein sequence ID" value="CAG9329365.1"/>
    <property type="molecule type" value="Genomic_DNA"/>
</dbReference>
<protein>
    <submittedName>
        <fullName evidence="2">Uncharacterized protein</fullName>
    </submittedName>
</protein>
<name>A0AAU9JV18_9CILI</name>
<accession>A0AAU9JV18</accession>
<feature type="transmembrane region" description="Helical" evidence="1">
    <location>
        <begin position="12"/>
        <end position="33"/>
    </location>
</feature>
<evidence type="ECO:0000313" key="2">
    <source>
        <dbReference type="EMBL" id="CAG9329365.1"/>
    </source>
</evidence>
<evidence type="ECO:0000313" key="3">
    <source>
        <dbReference type="Proteomes" id="UP001162131"/>
    </source>
</evidence>
<gene>
    <name evidence="2" type="ORF">BSTOLATCC_MIC48189</name>
</gene>
<keyword evidence="1" id="KW-0812">Transmembrane</keyword>
<organism evidence="2 3">
    <name type="scientific">Blepharisma stoltei</name>
    <dbReference type="NCBI Taxonomy" id="1481888"/>
    <lineage>
        <taxon>Eukaryota</taxon>
        <taxon>Sar</taxon>
        <taxon>Alveolata</taxon>
        <taxon>Ciliophora</taxon>
        <taxon>Postciliodesmatophora</taxon>
        <taxon>Heterotrichea</taxon>
        <taxon>Heterotrichida</taxon>
        <taxon>Blepharismidae</taxon>
        <taxon>Blepharisma</taxon>
    </lineage>
</organism>
<dbReference type="AlphaFoldDB" id="A0AAU9JV18"/>
<comment type="caution">
    <text evidence="2">The sequence shown here is derived from an EMBL/GenBank/DDBJ whole genome shotgun (WGS) entry which is preliminary data.</text>
</comment>
<proteinExistence type="predicted"/>
<feature type="transmembrane region" description="Helical" evidence="1">
    <location>
        <begin position="70"/>
        <end position="90"/>
    </location>
</feature>
<reference evidence="2" key="1">
    <citation type="submission" date="2021-09" db="EMBL/GenBank/DDBJ databases">
        <authorList>
            <consortium name="AG Swart"/>
            <person name="Singh M."/>
            <person name="Singh A."/>
            <person name="Seah K."/>
            <person name="Emmerich C."/>
        </authorList>
    </citation>
    <scope>NUCLEOTIDE SEQUENCE</scope>
    <source>
        <strain evidence="2">ATCC30299</strain>
    </source>
</reference>
<keyword evidence="3" id="KW-1185">Reference proteome</keyword>
<keyword evidence="1" id="KW-0472">Membrane</keyword>
<sequence length="238" mass="27143">MKFKTKERILKQLFIFNAMTTLANLTVLLYLSYTLSPIEDKINPMENAVITISLLIFGGFSIYSRYKTRILMFNVLAICYSMTLVLREGADDIQHIANPDSTQDHMAVRALRVLLACQLGLASVFSYIIRDTILTADIKHLEKMNVSHIEKVKEIGRTIVSQDTIVGARILHSPICKDCKDKSNEYVLQRLAYDLKGTEVNCIICDKELSQDSKITVVNEWFETPKDSITDDIFESYM</sequence>